<dbReference type="EMBL" id="GGEC01080025">
    <property type="protein sequence ID" value="MBX60509.1"/>
    <property type="molecule type" value="Transcribed_RNA"/>
</dbReference>
<accession>A0A2P2Q0T5</accession>
<sequence length="56" mass="6546">MRISHKILYLKLDLISIHTKLRITLHIFKSVVDGQYPHSFNSPNRLSAHSSLRFSQ</sequence>
<protein>
    <submittedName>
        <fullName evidence="1">Uncharacterized protein</fullName>
    </submittedName>
</protein>
<name>A0A2P2Q0T5_RHIMU</name>
<proteinExistence type="predicted"/>
<evidence type="ECO:0000313" key="1">
    <source>
        <dbReference type="EMBL" id="MBX60509.1"/>
    </source>
</evidence>
<reference evidence="1" key="1">
    <citation type="submission" date="2018-02" db="EMBL/GenBank/DDBJ databases">
        <title>Rhizophora mucronata_Transcriptome.</title>
        <authorList>
            <person name="Meera S.P."/>
            <person name="Sreeshan A."/>
            <person name="Augustine A."/>
        </authorList>
    </citation>
    <scope>NUCLEOTIDE SEQUENCE</scope>
    <source>
        <tissue evidence="1">Leaf</tissue>
    </source>
</reference>
<organism evidence="1">
    <name type="scientific">Rhizophora mucronata</name>
    <name type="common">Asiatic mangrove</name>
    <dbReference type="NCBI Taxonomy" id="61149"/>
    <lineage>
        <taxon>Eukaryota</taxon>
        <taxon>Viridiplantae</taxon>
        <taxon>Streptophyta</taxon>
        <taxon>Embryophyta</taxon>
        <taxon>Tracheophyta</taxon>
        <taxon>Spermatophyta</taxon>
        <taxon>Magnoliopsida</taxon>
        <taxon>eudicotyledons</taxon>
        <taxon>Gunneridae</taxon>
        <taxon>Pentapetalae</taxon>
        <taxon>rosids</taxon>
        <taxon>fabids</taxon>
        <taxon>Malpighiales</taxon>
        <taxon>Rhizophoraceae</taxon>
        <taxon>Rhizophora</taxon>
    </lineage>
</organism>
<dbReference type="AlphaFoldDB" id="A0A2P2Q0T5"/>